<proteinExistence type="predicted"/>
<protein>
    <recommendedName>
        <fullName evidence="1">Uncharacterized domain-containing protein</fullName>
    </recommendedName>
</protein>
<dbReference type="RefSeq" id="WP_077171930.1">
    <property type="nucleotide sequence ID" value="NZ_MTLN01000006.1"/>
</dbReference>
<keyword evidence="3" id="KW-1185">Reference proteome</keyword>
<reference evidence="2 3" key="1">
    <citation type="submission" date="2017-01" db="EMBL/GenBank/DDBJ databases">
        <title>Pseudomonas psychrotolerans genome sequencing and assembly.</title>
        <authorList>
            <person name="Vyas B."/>
            <person name="Mayilraj S."/>
        </authorList>
    </citation>
    <scope>NUCLEOTIDE SEQUENCE [LARGE SCALE GENOMIC DNA]</scope>
    <source>
        <strain evidence="2 3">SDS18</strain>
    </source>
</reference>
<evidence type="ECO:0000259" key="1">
    <source>
        <dbReference type="Pfam" id="PF07514"/>
    </source>
</evidence>
<feature type="domain" description="Uncharacterised" evidence="1">
    <location>
        <begin position="30"/>
        <end position="100"/>
    </location>
</feature>
<dbReference type="Pfam" id="PF07514">
    <property type="entry name" value="TraI_2"/>
    <property type="match status" value="1"/>
</dbReference>
<name>A0ABX3ITH9_9PSED</name>
<comment type="caution">
    <text evidence="2">The sequence shown here is derived from an EMBL/GenBank/DDBJ whole genome shotgun (WGS) entry which is preliminary data.</text>
</comment>
<sequence>MPRATATASNATRIWSGSFRLRKNTTVPFLGSLLDHGLAIAAYPLKIRQNYLLPIGAPLESQTAQAEAGSAAVGYGAHFHDLIKYCRHQGPPRGWHPWHGRI</sequence>
<evidence type="ECO:0000313" key="3">
    <source>
        <dbReference type="Proteomes" id="UP000189310"/>
    </source>
</evidence>
<gene>
    <name evidence="2" type="ORF">BVL52_11015</name>
</gene>
<evidence type="ECO:0000313" key="2">
    <source>
        <dbReference type="EMBL" id="ONN71038.1"/>
    </source>
</evidence>
<organism evidence="2 3">
    <name type="scientific">Pseudomonas oryzihabitans</name>
    <dbReference type="NCBI Taxonomy" id="47885"/>
    <lineage>
        <taxon>Bacteria</taxon>
        <taxon>Pseudomonadati</taxon>
        <taxon>Pseudomonadota</taxon>
        <taxon>Gammaproteobacteria</taxon>
        <taxon>Pseudomonadales</taxon>
        <taxon>Pseudomonadaceae</taxon>
        <taxon>Pseudomonas</taxon>
    </lineage>
</organism>
<accession>A0ABX3ITH9</accession>
<dbReference type="EMBL" id="MTLN01000006">
    <property type="protein sequence ID" value="ONN71038.1"/>
    <property type="molecule type" value="Genomic_DNA"/>
</dbReference>
<dbReference type="InterPro" id="IPR011119">
    <property type="entry name" value="Unchr_helicase_relaxase_TraI"/>
</dbReference>
<dbReference type="Proteomes" id="UP000189310">
    <property type="component" value="Unassembled WGS sequence"/>
</dbReference>